<comment type="caution">
    <text evidence="2">The sequence shown here is derived from an EMBL/GenBank/DDBJ whole genome shotgun (WGS) entry which is preliminary data.</text>
</comment>
<proteinExistence type="predicted"/>
<keyword evidence="3" id="KW-1185">Reference proteome</keyword>
<feature type="compositionally biased region" description="Polar residues" evidence="1">
    <location>
        <begin position="113"/>
        <end position="122"/>
    </location>
</feature>
<evidence type="ECO:0000256" key="1">
    <source>
        <dbReference type="SAM" id="MobiDB-lite"/>
    </source>
</evidence>
<dbReference type="CDD" id="cd14688">
    <property type="entry name" value="bZIP_YAP"/>
    <property type="match status" value="1"/>
</dbReference>
<feature type="region of interest" description="Disordered" evidence="1">
    <location>
        <begin position="113"/>
        <end position="163"/>
    </location>
</feature>
<dbReference type="Proteomes" id="UP000481861">
    <property type="component" value="Unassembled WGS sequence"/>
</dbReference>
<dbReference type="EMBL" id="JAADJZ010000011">
    <property type="protein sequence ID" value="KAF2871721.1"/>
    <property type="molecule type" value="Genomic_DNA"/>
</dbReference>
<feature type="compositionally biased region" description="Polar residues" evidence="1">
    <location>
        <begin position="1"/>
        <end position="10"/>
    </location>
</feature>
<dbReference type="AlphaFoldDB" id="A0A7C8MA15"/>
<accession>A0A7C8MA15</accession>
<dbReference type="PANTHER" id="PTHR42070:SF1">
    <property type="entry name" value="FILAMENT ASSOCIATED PROTEIN, PUTATIVE (AFU_ORTHOLOGUE AFUA_8G06630)-RELATED"/>
    <property type="match status" value="1"/>
</dbReference>
<sequence>MNETKASKAQNLARIRDNQRRSRARRKQYLHELEAKLRSCEQMGIEASSEIQSAARKVLEENRKLRALLRERGVLDTEIAAVVGGPNDKPYEHVSAAPALNTMLDRRIICNRPSPSNAQATSAPLAPHTPAVPPITIPAQRAAALSSNDSPSPSSIVSASSMGTPPGYHSTPFYTGAMNTPEIKSEDIPPYNFPYEQPLNSSWGYSSEPAYVPDAVAYYNNSSCVDAANIIRTMRSDVGPEMETDFACRAPPQECYVDNTTVFHMMDRYSNTRA</sequence>
<evidence type="ECO:0000313" key="2">
    <source>
        <dbReference type="EMBL" id="KAF2871721.1"/>
    </source>
</evidence>
<dbReference type="PANTHER" id="PTHR42070">
    <property type="entry name" value="FILAMENT ASSOCIATED PROTEIN, PUTATIVE (AFU_ORTHOLOGUE AFUA_8G06630)-RELATED"/>
    <property type="match status" value="1"/>
</dbReference>
<dbReference type="OrthoDB" id="4505928at2759"/>
<feature type="compositionally biased region" description="Low complexity" evidence="1">
    <location>
        <begin position="142"/>
        <end position="161"/>
    </location>
</feature>
<organism evidence="2 3">
    <name type="scientific">Massariosphaeria phaeospora</name>
    <dbReference type="NCBI Taxonomy" id="100035"/>
    <lineage>
        <taxon>Eukaryota</taxon>
        <taxon>Fungi</taxon>
        <taxon>Dikarya</taxon>
        <taxon>Ascomycota</taxon>
        <taxon>Pezizomycotina</taxon>
        <taxon>Dothideomycetes</taxon>
        <taxon>Pleosporomycetidae</taxon>
        <taxon>Pleosporales</taxon>
        <taxon>Pleosporales incertae sedis</taxon>
        <taxon>Massariosphaeria</taxon>
    </lineage>
</organism>
<name>A0A7C8MA15_9PLEO</name>
<reference evidence="2 3" key="1">
    <citation type="submission" date="2020-01" db="EMBL/GenBank/DDBJ databases">
        <authorList>
            <consortium name="DOE Joint Genome Institute"/>
            <person name="Haridas S."/>
            <person name="Albert R."/>
            <person name="Binder M."/>
            <person name="Bloem J."/>
            <person name="Labutti K."/>
            <person name="Salamov A."/>
            <person name="Andreopoulos B."/>
            <person name="Baker S.E."/>
            <person name="Barry K."/>
            <person name="Bills G."/>
            <person name="Bluhm B.H."/>
            <person name="Cannon C."/>
            <person name="Castanera R."/>
            <person name="Culley D.E."/>
            <person name="Daum C."/>
            <person name="Ezra D."/>
            <person name="Gonzalez J.B."/>
            <person name="Henrissat B."/>
            <person name="Kuo A."/>
            <person name="Liang C."/>
            <person name="Lipzen A."/>
            <person name="Lutzoni F."/>
            <person name="Magnuson J."/>
            <person name="Mondo S."/>
            <person name="Nolan M."/>
            <person name="Ohm R."/>
            <person name="Pangilinan J."/>
            <person name="Park H.-J.H."/>
            <person name="Ramirez L."/>
            <person name="Alfaro M."/>
            <person name="Sun H."/>
            <person name="Tritt A."/>
            <person name="Yoshinaga Y."/>
            <person name="Zwiers L.-H.L."/>
            <person name="Turgeon B.G."/>
            <person name="Goodwin S.B."/>
            <person name="Spatafora J.W."/>
            <person name="Crous P.W."/>
            <person name="Grigoriev I.V."/>
        </authorList>
    </citation>
    <scope>NUCLEOTIDE SEQUENCE [LARGE SCALE GENOMIC DNA]</scope>
    <source>
        <strain evidence="2 3">CBS 611.86</strain>
    </source>
</reference>
<protein>
    <recommendedName>
        <fullName evidence="4">BZIP domain-containing protein</fullName>
    </recommendedName>
</protein>
<feature type="region of interest" description="Disordered" evidence="1">
    <location>
        <begin position="1"/>
        <end position="24"/>
    </location>
</feature>
<evidence type="ECO:0008006" key="4">
    <source>
        <dbReference type="Google" id="ProtNLM"/>
    </source>
</evidence>
<gene>
    <name evidence="2" type="ORF">BDV95DRAFT_47464</name>
</gene>
<evidence type="ECO:0000313" key="3">
    <source>
        <dbReference type="Proteomes" id="UP000481861"/>
    </source>
</evidence>